<accession>A0A812K898</accession>
<dbReference type="Proteomes" id="UP000604046">
    <property type="component" value="Unassembled WGS sequence"/>
</dbReference>
<sequence length="543" mass="61659">MKRKLTSLPSDLTPRLLQGVPLSICLSGCGQHWAAPRSYTDDFYSTRRFCQRTENFDVFLSHDWGTSRWLKLCSLLMMFNVRAASTACMVVSIAVGILRAYRIIPDERWTELFPLGIFYILLFFWQHLRELFKKPLVVFLDRLCIAQNDDRLKEQGILGLAGFLDRSSMLAVLWSPRYFKRAWCAYELGTFLRDPGKEKLVRVMPVKLAPTLLAFCLTWEVIRFAHSAATEYDESGSREWLIVSGTLLFVILCGSPLYMYIGMGLIRDVQALPDHLRNFKIQDAECSCCANNHRNPSTGEELPCDKQLIFRTLKKWYGTPDDDTEAHLETFNGFVRSRLSRTIRQTVGGYTLPLKQYLYIALGSNAPLLANYMSKMGTPPAEISSDLERVMWACRWLIRWMNAPLQMLFGIWVSIACWKLGVYLMRYCGRVALSLILPFLILPCALAVAWLPMRITFDLTSHDSLLPLVPFLALLAITLCLFSAGASPKMIAPDTAFDEMLRARSDKSQSSQAKEAWEKKDAQDSPQPSMATSSTTQDTSSSS</sequence>
<feature type="transmembrane region" description="Helical" evidence="2">
    <location>
        <begin position="405"/>
        <end position="425"/>
    </location>
</feature>
<evidence type="ECO:0000256" key="1">
    <source>
        <dbReference type="SAM" id="MobiDB-lite"/>
    </source>
</evidence>
<keyword evidence="2" id="KW-1133">Transmembrane helix</keyword>
<gene>
    <name evidence="3" type="ORF">SNAT2548_LOCUS8341</name>
</gene>
<feature type="compositionally biased region" description="Low complexity" evidence="1">
    <location>
        <begin position="529"/>
        <end position="543"/>
    </location>
</feature>
<feature type="transmembrane region" description="Helical" evidence="2">
    <location>
        <begin position="431"/>
        <end position="453"/>
    </location>
</feature>
<dbReference type="EMBL" id="CAJNDS010000613">
    <property type="protein sequence ID" value="CAE7222837.1"/>
    <property type="molecule type" value="Genomic_DNA"/>
</dbReference>
<protein>
    <recommendedName>
        <fullName evidence="5">TIR domain-containing protein</fullName>
    </recommendedName>
</protein>
<feature type="transmembrane region" description="Helical" evidence="2">
    <location>
        <begin position="109"/>
        <end position="125"/>
    </location>
</feature>
<dbReference type="Gene3D" id="3.40.50.10140">
    <property type="entry name" value="Toll/interleukin-1 receptor homology (TIR) domain"/>
    <property type="match status" value="1"/>
</dbReference>
<proteinExistence type="predicted"/>
<evidence type="ECO:0000256" key="2">
    <source>
        <dbReference type="SAM" id="Phobius"/>
    </source>
</evidence>
<feature type="transmembrane region" description="Helical" evidence="2">
    <location>
        <begin position="208"/>
        <end position="228"/>
    </location>
</feature>
<evidence type="ECO:0000313" key="3">
    <source>
        <dbReference type="EMBL" id="CAE7222837.1"/>
    </source>
</evidence>
<dbReference type="AlphaFoldDB" id="A0A812K898"/>
<keyword evidence="2" id="KW-0812">Transmembrane</keyword>
<feature type="transmembrane region" description="Helical" evidence="2">
    <location>
        <begin position="75"/>
        <end position="97"/>
    </location>
</feature>
<evidence type="ECO:0008006" key="5">
    <source>
        <dbReference type="Google" id="ProtNLM"/>
    </source>
</evidence>
<name>A0A812K898_9DINO</name>
<dbReference type="InterPro" id="IPR035897">
    <property type="entry name" value="Toll_tir_struct_dom_sf"/>
</dbReference>
<evidence type="ECO:0000313" key="4">
    <source>
        <dbReference type="Proteomes" id="UP000604046"/>
    </source>
</evidence>
<comment type="caution">
    <text evidence="3">The sequence shown here is derived from an EMBL/GenBank/DDBJ whole genome shotgun (WGS) entry which is preliminary data.</text>
</comment>
<organism evidence="3 4">
    <name type="scientific">Symbiodinium natans</name>
    <dbReference type="NCBI Taxonomy" id="878477"/>
    <lineage>
        <taxon>Eukaryota</taxon>
        <taxon>Sar</taxon>
        <taxon>Alveolata</taxon>
        <taxon>Dinophyceae</taxon>
        <taxon>Suessiales</taxon>
        <taxon>Symbiodiniaceae</taxon>
        <taxon>Symbiodinium</taxon>
    </lineage>
</organism>
<dbReference type="SUPFAM" id="SSF52200">
    <property type="entry name" value="Toll/Interleukin receptor TIR domain"/>
    <property type="match status" value="1"/>
</dbReference>
<feature type="region of interest" description="Disordered" evidence="1">
    <location>
        <begin position="502"/>
        <end position="543"/>
    </location>
</feature>
<keyword evidence="4" id="KW-1185">Reference proteome</keyword>
<reference evidence="3" key="1">
    <citation type="submission" date="2021-02" db="EMBL/GenBank/DDBJ databases">
        <authorList>
            <person name="Dougan E. K."/>
            <person name="Rhodes N."/>
            <person name="Thang M."/>
            <person name="Chan C."/>
        </authorList>
    </citation>
    <scope>NUCLEOTIDE SEQUENCE</scope>
</reference>
<keyword evidence="2" id="KW-0472">Membrane</keyword>
<feature type="transmembrane region" description="Helical" evidence="2">
    <location>
        <begin position="465"/>
        <end position="486"/>
    </location>
</feature>
<feature type="transmembrane region" description="Helical" evidence="2">
    <location>
        <begin position="240"/>
        <end position="261"/>
    </location>
</feature>
<dbReference type="OrthoDB" id="406529at2759"/>